<feature type="domain" description="N-acetyltransferase" evidence="1">
    <location>
        <begin position="14"/>
        <end position="155"/>
    </location>
</feature>
<dbReference type="InterPro" id="IPR000182">
    <property type="entry name" value="GNAT_dom"/>
</dbReference>
<dbReference type="Gene3D" id="3.40.630.30">
    <property type="match status" value="1"/>
</dbReference>
<dbReference type="InterPro" id="IPR016181">
    <property type="entry name" value="Acyl_CoA_acyltransferase"/>
</dbReference>
<keyword evidence="3" id="KW-1185">Reference proteome</keyword>
<dbReference type="InterPro" id="IPR051531">
    <property type="entry name" value="N-acetyltransferase"/>
</dbReference>
<evidence type="ECO:0000259" key="1">
    <source>
        <dbReference type="PROSITE" id="PS51186"/>
    </source>
</evidence>
<sequence length="159" mass="18370">MNVELKARTADHVKTYWERTKDPEIRALIPIAELTFEESLRQYEESLFPGASSFGRVIYADGCYVGDVWCYGIDEREEKMAMFSFLIFEKKLWGKGIGSQAAKLFLPEVFSRYQINKMGAFTYADNLSSIEALKKAGFREVERFEEEGRMSVYLEAQRG</sequence>
<protein>
    <submittedName>
        <fullName evidence="2">GNAT family N-acetyltransferase</fullName>
    </submittedName>
</protein>
<gene>
    <name evidence="2" type="ORF">NE695_06655</name>
</gene>
<dbReference type="Proteomes" id="UP001524473">
    <property type="component" value="Unassembled WGS sequence"/>
</dbReference>
<dbReference type="PANTHER" id="PTHR43792">
    <property type="entry name" value="GNAT FAMILY, PUTATIVE (AFU_ORTHOLOGUE AFUA_3G00765)-RELATED-RELATED"/>
    <property type="match status" value="1"/>
</dbReference>
<dbReference type="PANTHER" id="PTHR43792:SF1">
    <property type="entry name" value="N-ACETYLTRANSFERASE DOMAIN-CONTAINING PROTEIN"/>
    <property type="match status" value="1"/>
</dbReference>
<comment type="caution">
    <text evidence="2">The sequence shown here is derived from an EMBL/GenBank/DDBJ whole genome shotgun (WGS) entry which is preliminary data.</text>
</comment>
<evidence type="ECO:0000313" key="2">
    <source>
        <dbReference type="EMBL" id="MCQ4839596.1"/>
    </source>
</evidence>
<dbReference type="RefSeq" id="WP_066864401.1">
    <property type="nucleotide sequence ID" value="NZ_CABKVV010000014.1"/>
</dbReference>
<evidence type="ECO:0000313" key="3">
    <source>
        <dbReference type="Proteomes" id="UP001524473"/>
    </source>
</evidence>
<organism evidence="2 3">
    <name type="scientific">Neglectibacter timonensis</name>
    <dbReference type="NCBI Taxonomy" id="1776382"/>
    <lineage>
        <taxon>Bacteria</taxon>
        <taxon>Bacillati</taxon>
        <taxon>Bacillota</taxon>
        <taxon>Clostridia</taxon>
        <taxon>Eubacteriales</taxon>
        <taxon>Oscillospiraceae</taxon>
        <taxon>Neglectibacter</taxon>
    </lineage>
</organism>
<dbReference type="Pfam" id="PF13302">
    <property type="entry name" value="Acetyltransf_3"/>
    <property type="match status" value="1"/>
</dbReference>
<dbReference type="PROSITE" id="PS51186">
    <property type="entry name" value="GNAT"/>
    <property type="match status" value="1"/>
</dbReference>
<accession>A0ABT1RY60</accession>
<dbReference type="GeneID" id="90532538"/>
<proteinExistence type="predicted"/>
<dbReference type="SUPFAM" id="SSF55729">
    <property type="entry name" value="Acyl-CoA N-acyltransferases (Nat)"/>
    <property type="match status" value="1"/>
</dbReference>
<name>A0ABT1RY60_9FIRM</name>
<dbReference type="EMBL" id="JANFZH010000011">
    <property type="protein sequence ID" value="MCQ4839596.1"/>
    <property type="molecule type" value="Genomic_DNA"/>
</dbReference>
<reference evidence="2 3" key="1">
    <citation type="submission" date="2022-06" db="EMBL/GenBank/DDBJ databases">
        <title>Isolation of gut microbiota from human fecal samples.</title>
        <authorList>
            <person name="Pamer E.G."/>
            <person name="Barat B."/>
            <person name="Waligurski E."/>
            <person name="Medina S."/>
            <person name="Paddock L."/>
            <person name="Mostad J."/>
        </authorList>
    </citation>
    <scope>NUCLEOTIDE SEQUENCE [LARGE SCALE GENOMIC DNA]</scope>
    <source>
        <strain evidence="2 3">DFI.9.73</strain>
    </source>
</reference>